<dbReference type="GO" id="GO:0004016">
    <property type="term" value="F:adenylate cyclase activity"/>
    <property type="evidence" value="ECO:0007669"/>
    <property type="project" value="UniProtKB-ARBA"/>
</dbReference>
<evidence type="ECO:0000313" key="3">
    <source>
        <dbReference type="EMBL" id="MXN63596.1"/>
    </source>
</evidence>
<dbReference type="EMBL" id="WUMV01000001">
    <property type="protein sequence ID" value="MXN63596.1"/>
    <property type="molecule type" value="Genomic_DNA"/>
</dbReference>
<dbReference type="PROSITE" id="PS50125">
    <property type="entry name" value="GUANYLATE_CYCLASE_2"/>
    <property type="match status" value="1"/>
</dbReference>
<dbReference type="InterPro" id="IPR001054">
    <property type="entry name" value="A/G_cyclase"/>
</dbReference>
<keyword evidence="4" id="KW-1185">Reference proteome</keyword>
<accession>A0A7X3LR66</accession>
<dbReference type="InterPro" id="IPR029787">
    <property type="entry name" value="Nucleotide_cyclase"/>
</dbReference>
<dbReference type="CDD" id="cd07302">
    <property type="entry name" value="CHD"/>
    <property type="match status" value="1"/>
</dbReference>
<dbReference type="PANTHER" id="PTHR43081">
    <property type="entry name" value="ADENYLATE CYCLASE, TERMINAL-DIFFERENTIATION SPECIFIC-RELATED"/>
    <property type="match status" value="1"/>
</dbReference>
<sequence>MERRLAAVLAIDMVGYSRLVGEDERGTLAAFRRHRKMIFAPAIARHHGRIIKLTGDGALMEFASVVDSVAFAVGVQLALLQDNEGQPEERQCRYRIGINIGDIIPDEEDIYGDGVNLAARMEGVAEPGGVCMSGPAYQQVKGKIDLNFEFVGEKNVKNIAEPVACYHVVMDDKARALASAPSDEEPAARAKSRLKLAATAVVALLVAGGVAFWWQDLLPVDGTAAVGTEKLPLPDKPSIVVMPFANVSGSDDNDHLARGLTDDLTTELSKVSGMFVIARNSAFKVGEEEGDLSRVAQKLGVRYVLEGSLRQAKSRLRVNVKLIEGDTGRSLWAERYDREYADLFEVQDDVIGQIISSLAVKLTRGEENNLARIPTGNLEAYDNYLRAEQEGFYFVDVDTYRRALDYYQQAIRLDPDFADAYAGIARIAVDVWRYDYNFIWTTAVARKIAYDAAGYALNLDPDNARAHSVLALLQLVDKRPVEATQSALRAAEMQPNDPEALANLALVLVHTGNRARAVRELEKALRLDPEPPPPLRLLAGVVYYIARDHERAIPYLEAAQDALPNAEPAPEYLAAAYSHTENLPGAQKAAERLRELFPVTNLTYYGYFYDYWNEVDRLHHIDGLRVAGISEWPFGFEGKEEDRVAGDELRELVKGKTWAGNHKNGAAFMQYFDDSGNTAYRSVNATVTGEVEVNGSKLCQKFEGNFLDRKICGYVYRNREGAGGDWDYVHVSPFALRYFSVSDQ</sequence>
<dbReference type="InterPro" id="IPR019734">
    <property type="entry name" value="TPR_rpt"/>
</dbReference>
<dbReference type="Pfam" id="PF00211">
    <property type="entry name" value="Guanylate_cyc"/>
    <property type="match status" value="1"/>
</dbReference>
<dbReference type="InterPro" id="IPR050697">
    <property type="entry name" value="Adenylyl/Guanylyl_Cyclase_3/4"/>
</dbReference>
<dbReference type="PROSITE" id="PS50293">
    <property type="entry name" value="TPR_REGION"/>
    <property type="match status" value="1"/>
</dbReference>
<keyword evidence="1" id="KW-0802">TPR repeat</keyword>
<dbReference type="RefSeq" id="WP_160773839.1">
    <property type="nucleotide sequence ID" value="NZ_WUMV01000001.1"/>
</dbReference>
<dbReference type="Proteomes" id="UP000433101">
    <property type="component" value="Unassembled WGS sequence"/>
</dbReference>
<name>A0A7X3LR66_9HYPH</name>
<organism evidence="3 4">
    <name type="scientific">Stappia sediminis</name>
    <dbReference type="NCBI Taxonomy" id="2692190"/>
    <lineage>
        <taxon>Bacteria</taxon>
        <taxon>Pseudomonadati</taxon>
        <taxon>Pseudomonadota</taxon>
        <taxon>Alphaproteobacteria</taxon>
        <taxon>Hyphomicrobiales</taxon>
        <taxon>Stappiaceae</taxon>
        <taxon>Stappia</taxon>
    </lineage>
</organism>
<feature type="repeat" description="TPR" evidence="1">
    <location>
        <begin position="498"/>
        <end position="531"/>
    </location>
</feature>
<dbReference type="Gene3D" id="3.30.70.1230">
    <property type="entry name" value="Nucleotide cyclase"/>
    <property type="match status" value="1"/>
</dbReference>
<dbReference type="SUPFAM" id="SSF55073">
    <property type="entry name" value="Nucleotide cyclase"/>
    <property type="match status" value="1"/>
</dbReference>
<dbReference type="SUPFAM" id="SSF48452">
    <property type="entry name" value="TPR-like"/>
    <property type="match status" value="1"/>
</dbReference>
<dbReference type="PANTHER" id="PTHR43081:SF19">
    <property type="entry name" value="PH-SENSITIVE ADENYLATE CYCLASE RV1264"/>
    <property type="match status" value="1"/>
</dbReference>
<evidence type="ECO:0000256" key="1">
    <source>
        <dbReference type="PROSITE-ProRule" id="PRU00339"/>
    </source>
</evidence>
<comment type="caution">
    <text evidence="3">The sequence shown here is derived from an EMBL/GenBank/DDBJ whole genome shotgun (WGS) entry which is preliminary data.</text>
</comment>
<dbReference type="GO" id="GO:0006171">
    <property type="term" value="P:cAMP biosynthetic process"/>
    <property type="evidence" value="ECO:0007669"/>
    <property type="project" value="TreeGrafter"/>
</dbReference>
<dbReference type="AlphaFoldDB" id="A0A7X3LR66"/>
<reference evidence="3 4" key="1">
    <citation type="submission" date="2019-12" db="EMBL/GenBank/DDBJ databases">
        <authorList>
            <person name="Li M."/>
        </authorList>
    </citation>
    <scope>NUCLEOTIDE SEQUENCE [LARGE SCALE GENOMIC DNA]</scope>
    <source>
        <strain evidence="3 4">GBMRC 2046</strain>
    </source>
</reference>
<proteinExistence type="predicted"/>
<feature type="domain" description="Guanylate cyclase" evidence="2">
    <location>
        <begin position="7"/>
        <end position="122"/>
    </location>
</feature>
<gene>
    <name evidence="3" type="ORF">GR183_01660</name>
</gene>
<dbReference type="Gene3D" id="1.25.40.10">
    <property type="entry name" value="Tetratricopeptide repeat domain"/>
    <property type="match status" value="2"/>
</dbReference>
<dbReference type="Gene3D" id="3.40.50.10610">
    <property type="entry name" value="ABC-type transport auxiliary lipoprotein component"/>
    <property type="match status" value="1"/>
</dbReference>
<dbReference type="GO" id="GO:0035556">
    <property type="term" value="P:intracellular signal transduction"/>
    <property type="evidence" value="ECO:0007669"/>
    <property type="project" value="InterPro"/>
</dbReference>
<dbReference type="SMART" id="SM00028">
    <property type="entry name" value="TPR"/>
    <property type="match status" value="4"/>
</dbReference>
<feature type="repeat" description="TPR" evidence="1">
    <location>
        <begin position="384"/>
        <end position="417"/>
    </location>
</feature>
<dbReference type="PROSITE" id="PS50005">
    <property type="entry name" value="TPR"/>
    <property type="match status" value="2"/>
</dbReference>
<protein>
    <submittedName>
        <fullName evidence="3">Tetratricopeptide repeat protein</fullName>
    </submittedName>
</protein>
<dbReference type="Pfam" id="PF13432">
    <property type="entry name" value="TPR_16"/>
    <property type="match status" value="1"/>
</dbReference>
<evidence type="ECO:0000259" key="2">
    <source>
        <dbReference type="PROSITE" id="PS50125"/>
    </source>
</evidence>
<evidence type="ECO:0000313" key="4">
    <source>
        <dbReference type="Proteomes" id="UP000433101"/>
    </source>
</evidence>
<dbReference type="InterPro" id="IPR011990">
    <property type="entry name" value="TPR-like_helical_dom_sf"/>
</dbReference>